<name>A0A5J4Z629_PORPP</name>
<feature type="coiled-coil region" evidence="1">
    <location>
        <begin position="54"/>
        <end position="88"/>
    </location>
</feature>
<reference evidence="3" key="1">
    <citation type="journal article" date="2019" name="Nat. Commun.">
        <title>Expansion of phycobilisome linker gene families in mesophilic red algae.</title>
        <authorList>
            <person name="Lee J."/>
            <person name="Kim D."/>
            <person name="Bhattacharya D."/>
            <person name="Yoon H.S."/>
        </authorList>
    </citation>
    <scope>NUCLEOTIDE SEQUENCE [LARGE SCALE GENOMIC DNA]</scope>
    <source>
        <strain evidence="3">CCMP 1328</strain>
    </source>
</reference>
<keyword evidence="3" id="KW-1185">Reference proteome</keyword>
<sequence length="237" mass="27917">MEMIRSLSGKRKEDDPKWLKKELARVEATVTYQRKQNMDMMNINSTDVGKKVEHKQLQVEKEKLDMQEEQLREKYNELEREYERCVMMVDHPEAAEASLFALEDAYTQAKLRETRAAADFHDYTRTMRLQNELIVTSIEQLYKEGLELPEGLDKLEPYKPRYVALPKEDLESLYKKPEDISIIEPLRSERYSKKRVADQARAQASAGFARTKTGTFTDITPNKVWRENSSRNLIYRD</sequence>
<proteinExistence type="predicted"/>
<protein>
    <submittedName>
        <fullName evidence="2">Uncharacterized protein</fullName>
    </submittedName>
</protein>
<keyword evidence="1" id="KW-0175">Coiled coil</keyword>
<gene>
    <name evidence="2" type="ORF">FVE85_6029</name>
</gene>
<dbReference type="EMBL" id="VRMN01000001">
    <property type="protein sequence ID" value="KAA8498444.1"/>
    <property type="molecule type" value="Genomic_DNA"/>
</dbReference>
<accession>A0A5J4Z629</accession>
<evidence type="ECO:0000313" key="3">
    <source>
        <dbReference type="Proteomes" id="UP000324585"/>
    </source>
</evidence>
<comment type="caution">
    <text evidence="2">The sequence shown here is derived from an EMBL/GenBank/DDBJ whole genome shotgun (WGS) entry which is preliminary data.</text>
</comment>
<evidence type="ECO:0000313" key="2">
    <source>
        <dbReference type="EMBL" id="KAA8498444.1"/>
    </source>
</evidence>
<evidence type="ECO:0000256" key="1">
    <source>
        <dbReference type="SAM" id="Coils"/>
    </source>
</evidence>
<dbReference type="AlphaFoldDB" id="A0A5J4Z629"/>
<dbReference type="Proteomes" id="UP000324585">
    <property type="component" value="Unassembled WGS sequence"/>
</dbReference>
<organism evidence="2 3">
    <name type="scientific">Porphyridium purpureum</name>
    <name type="common">Red alga</name>
    <name type="synonym">Porphyridium cruentum</name>
    <dbReference type="NCBI Taxonomy" id="35688"/>
    <lineage>
        <taxon>Eukaryota</taxon>
        <taxon>Rhodophyta</taxon>
        <taxon>Bangiophyceae</taxon>
        <taxon>Porphyridiales</taxon>
        <taxon>Porphyridiaceae</taxon>
        <taxon>Porphyridium</taxon>
    </lineage>
</organism>